<dbReference type="Proteomes" id="UP000226431">
    <property type="component" value="Unassembled WGS sequence"/>
</dbReference>
<sequence>MPPPSTRAASALTEAPWRAAFLSHIQQLEPPIFYLSTLRAGRGQSPSPACRTVIYRGMWAGLAAHPKNPARLNPDVYQTHLPTLTTDARMDKTSELMATEAEAAQSGGGGPVEAVFWAPKVQTQWRLRGRGYVVGPDIDTEAGALVRAALNPYMHRVGDGSEDAWSWSRELTAHFGNLSPLMRGSFRNPPPGTPLDQTPEPLGQGQTIDGVDDGVARANFRVVVIVPDEVDRVDLSDPKRGRRWNYRVGDDGSWKVTELWP</sequence>
<keyword evidence="4" id="KW-1185">Reference proteome</keyword>
<dbReference type="STRING" id="2004952.A0A2C5Z0K9"/>
<evidence type="ECO:0000259" key="2">
    <source>
        <dbReference type="Pfam" id="PF12766"/>
    </source>
</evidence>
<evidence type="ECO:0000313" key="4">
    <source>
        <dbReference type="Proteomes" id="UP000226431"/>
    </source>
</evidence>
<dbReference type="Pfam" id="PF12766">
    <property type="entry name" value="Pyridox_oxase_2"/>
    <property type="match status" value="1"/>
</dbReference>
<name>A0A2C5Z0K9_9HYPO</name>
<dbReference type="AlphaFoldDB" id="A0A2C5Z0K9"/>
<dbReference type="EMBL" id="NJES01000221">
    <property type="protein sequence ID" value="PHH75355.1"/>
    <property type="molecule type" value="Genomic_DNA"/>
</dbReference>
<dbReference type="OrthoDB" id="5394411at2759"/>
<dbReference type="GO" id="GO:0010181">
    <property type="term" value="F:FMN binding"/>
    <property type="evidence" value="ECO:0007669"/>
    <property type="project" value="InterPro"/>
</dbReference>
<evidence type="ECO:0000313" key="3">
    <source>
        <dbReference type="EMBL" id="PHH75355.1"/>
    </source>
</evidence>
<gene>
    <name evidence="3" type="ORF">CDD80_2452</name>
</gene>
<proteinExistence type="predicted"/>
<dbReference type="PANTHER" id="PTHR28243:SF1">
    <property type="entry name" value="PYRIDOXAMINE 5'-PHOSPHATE OXIDASE ALR4036 FAMILY FMN-BINDING DOMAIN-CONTAINING PROTEIN"/>
    <property type="match status" value="1"/>
</dbReference>
<organism evidence="3 4">
    <name type="scientific">Ophiocordyceps camponoti-rufipedis</name>
    <dbReference type="NCBI Taxonomy" id="2004952"/>
    <lineage>
        <taxon>Eukaryota</taxon>
        <taxon>Fungi</taxon>
        <taxon>Dikarya</taxon>
        <taxon>Ascomycota</taxon>
        <taxon>Pezizomycotina</taxon>
        <taxon>Sordariomycetes</taxon>
        <taxon>Hypocreomycetidae</taxon>
        <taxon>Hypocreales</taxon>
        <taxon>Ophiocordycipitaceae</taxon>
        <taxon>Ophiocordyceps</taxon>
    </lineage>
</organism>
<accession>A0A2C5Z0K9</accession>
<dbReference type="InterPro" id="IPR024624">
    <property type="entry name" value="Pyridox_Oxase_Alr4036_FMN-bd"/>
</dbReference>
<feature type="domain" description="Pyridoxamine 5'-phosphate oxidase Alr4036 family FMN-binding" evidence="2">
    <location>
        <begin position="15"/>
        <end position="134"/>
    </location>
</feature>
<comment type="caution">
    <text evidence="3">The sequence shown here is derived from an EMBL/GenBank/DDBJ whole genome shotgun (WGS) entry which is preliminary data.</text>
</comment>
<evidence type="ECO:0000256" key="1">
    <source>
        <dbReference type="SAM" id="MobiDB-lite"/>
    </source>
</evidence>
<dbReference type="Gene3D" id="2.30.110.10">
    <property type="entry name" value="Electron Transport, Fmn-binding Protein, Chain A"/>
    <property type="match status" value="1"/>
</dbReference>
<dbReference type="PANTHER" id="PTHR28243">
    <property type="entry name" value="AGL049CP"/>
    <property type="match status" value="1"/>
</dbReference>
<dbReference type="InterPro" id="IPR012349">
    <property type="entry name" value="Split_barrel_FMN-bd"/>
</dbReference>
<reference evidence="3 4" key="1">
    <citation type="submission" date="2017-06" db="EMBL/GenBank/DDBJ databases">
        <title>Ant-infecting Ophiocordyceps genomes reveal a high diversity of potential behavioral manipulation genes and a possible major role for enterotoxins.</title>
        <authorList>
            <person name="De Bekker C."/>
            <person name="Evans H.C."/>
            <person name="Brachmann A."/>
            <person name="Hughes D.P."/>
        </authorList>
    </citation>
    <scope>NUCLEOTIDE SEQUENCE [LARGE SCALE GENOMIC DNA]</scope>
    <source>
        <strain evidence="3 4">Map16</strain>
    </source>
</reference>
<protein>
    <recommendedName>
        <fullName evidence="2">Pyridoxamine 5'-phosphate oxidase Alr4036 family FMN-binding domain-containing protein</fullName>
    </recommendedName>
</protein>
<feature type="region of interest" description="Disordered" evidence="1">
    <location>
        <begin position="181"/>
        <end position="203"/>
    </location>
</feature>
<dbReference type="SUPFAM" id="SSF50475">
    <property type="entry name" value="FMN-binding split barrel"/>
    <property type="match status" value="1"/>
</dbReference>